<reference evidence="3" key="1">
    <citation type="submission" date="2021-01" db="EMBL/GenBank/DDBJ databases">
        <title>Description of Breznakiella homolactica.</title>
        <authorList>
            <person name="Song Y."/>
            <person name="Brune A."/>
        </authorList>
    </citation>
    <scope>NUCLEOTIDE SEQUENCE</scope>
    <source>
        <strain evidence="3">RmG30</strain>
    </source>
</reference>
<evidence type="ECO:0000313" key="4">
    <source>
        <dbReference type="Proteomes" id="UP000595917"/>
    </source>
</evidence>
<organism evidence="3 4">
    <name type="scientific">Breznakiella homolactica</name>
    <dbReference type="NCBI Taxonomy" id="2798577"/>
    <lineage>
        <taxon>Bacteria</taxon>
        <taxon>Pseudomonadati</taxon>
        <taxon>Spirochaetota</taxon>
        <taxon>Spirochaetia</taxon>
        <taxon>Spirochaetales</taxon>
        <taxon>Breznakiellaceae</taxon>
        <taxon>Breznakiella</taxon>
    </lineage>
</organism>
<sequence length="532" mass="61261">MSVLDIKDELLRLEYPFLEPDNDPEIERYYELRAIGRSQAALDLYRNRLKIRYPEDELRTAIMRAYRSRDPAYPALLHRAYDGLRERSLNRIKRTIDYIAGQAESYNPRDVYSTIKTAENLLMVLPKEKFEAVSGIERYSRYAQSLNYRVKSMAKAVELVRAYVTETLGVVQEELRRRRKQEALDAERERRQLLRQDRESYLLQRKNGPGANHPFIDFSAIEFSPEDLKRIEISPDITGIEDQTLAYCYKYWNLVADPAFERILFLYSRKFNTKNYDIYLTIRRGRGTKNRDDEILASVLSSLVTGYYYSIQGDIYLQRRWNLLKASLSQPARAEPDAPAGTDRVPKRPGPRKRKKTAVSRKKSSGKTGTAAKTGRPKAAPGSGNVKKVKTGVKNMAKKKKANRKTAGIPPAGKTPERKIPRTPAPADTSRKVLTGSVSDRLRELSGRSYDLYQDRFLAKTRAAIRKQLGTRKGFIYTLPEEAENLVFSFLRDHYSDPFMDWADSGERKRLADLGFDVGSLNPIIDEVYRRL</sequence>
<feature type="compositionally biased region" description="Basic residues" evidence="2">
    <location>
        <begin position="347"/>
        <end position="365"/>
    </location>
</feature>
<dbReference type="EMBL" id="CP067089">
    <property type="protein sequence ID" value="QQO09751.1"/>
    <property type="molecule type" value="Genomic_DNA"/>
</dbReference>
<feature type="coiled-coil region" evidence="1">
    <location>
        <begin position="170"/>
        <end position="197"/>
    </location>
</feature>
<feature type="region of interest" description="Disordered" evidence="2">
    <location>
        <begin position="330"/>
        <end position="430"/>
    </location>
</feature>
<evidence type="ECO:0000256" key="2">
    <source>
        <dbReference type="SAM" id="MobiDB-lite"/>
    </source>
</evidence>
<dbReference type="KEGG" id="bhc:JFL75_02230"/>
<keyword evidence="4" id="KW-1185">Reference proteome</keyword>
<keyword evidence="1" id="KW-0175">Coiled coil</keyword>
<name>A0A7T7XNU7_9SPIR</name>
<dbReference type="AlphaFoldDB" id="A0A7T7XNU7"/>
<gene>
    <name evidence="3" type="ORF">JFL75_02230</name>
</gene>
<feature type="compositionally biased region" description="Basic residues" evidence="2">
    <location>
        <begin position="387"/>
        <end position="404"/>
    </location>
</feature>
<protein>
    <submittedName>
        <fullName evidence="3">Uncharacterized protein</fullName>
    </submittedName>
</protein>
<evidence type="ECO:0000256" key="1">
    <source>
        <dbReference type="SAM" id="Coils"/>
    </source>
</evidence>
<dbReference type="Proteomes" id="UP000595917">
    <property type="component" value="Chromosome"/>
</dbReference>
<evidence type="ECO:0000313" key="3">
    <source>
        <dbReference type="EMBL" id="QQO09751.1"/>
    </source>
</evidence>
<accession>A0A7T7XNU7</accession>
<proteinExistence type="predicted"/>
<dbReference type="RefSeq" id="WP_215627054.1">
    <property type="nucleotide sequence ID" value="NZ_CP067089.2"/>
</dbReference>